<dbReference type="InterPro" id="IPR014001">
    <property type="entry name" value="Helicase_ATP-bd"/>
</dbReference>
<dbReference type="InterPro" id="IPR027417">
    <property type="entry name" value="P-loop_NTPase"/>
</dbReference>
<feature type="compositionally biased region" description="Low complexity" evidence="13">
    <location>
        <begin position="544"/>
        <end position="553"/>
    </location>
</feature>
<dbReference type="OMA" id="RWAKCPP"/>
<feature type="region of interest" description="Disordered" evidence="13">
    <location>
        <begin position="504"/>
        <end position="569"/>
    </location>
</feature>
<dbReference type="GO" id="GO:0016787">
    <property type="term" value="F:hydrolase activity"/>
    <property type="evidence" value="ECO:0007669"/>
    <property type="project" value="UniProtKB-KW"/>
</dbReference>
<keyword evidence="10" id="KW-0539">Nucleus</keyword>
<dbReference type="InterPro" id="IPR000629">
    <property type="entry name" value="RNA-helicase_DEAD-box_CS"/>
</dbReference>
<dbReference type="PROSITE" id="PS51194">
    <property type="entry name" value="HELICASE_CTER"/>
    <property type="match status" value="1"/>
</dbReference>
<dbReference type="Pfam" id="PF00271">
    <property type="entry name" value="Helicase_C"/>
    <property type="match status" value="1"/>
</dbReference>
<keyword evidence="9 12" id="KW-0067">ATP-binding</keyword>
<accession>A0A8B7PI05</accession>
<dbReference type="CDD" id="cd00268">
    <property type="entry name" value="DEADc"/>
    <property type="match status" value="1"/>
</dbReference>
<dbReference type="Proteomes" id="UP000694843">
    <property type="component" value="Unplaced"/>
</dbReference>
<comment type="similarity">
    <text evidence="2">Belongs to the DEAD box helicase family. DDX5/DBP2 subfamily.</text>
</comment>
<evidence type="ECO:0000256" key="4">
    <source>
        <dbReference type="ARBA" id="ARBA00022517"/>
    </source>
</evidence>
<dbReference type="PROSITE" id="PS00039">
    <property type="entry name" value="DEAD_ATP_HELICASE"/>
    <property type="match status" value="1"/>
</dbReference>
<dbReference type="Pfam" id="PF00270">
    <property type="entry name" value="DEAD"/>
    <property type="match status" value="1"/>
</dbReference>
<evidence type="ECO:0000256" key="11">
    <source>
        <dbReference type="ARBA" id="ARBA00037449"/>
    </source>
</evidence>
<dbReference type="GO" id="GO:0003724">
    <property type="term" value="F:RNA helicase activity"/>
    <property type="evidence" value="ECO:0007669"/>
    <property type="project" value="UniProtKB-EC"/>
</dbReference>
<evidence type="ECO:0000259" key="15">
    <source>
        <dbReference type="PROSITE" id="PS51194"/>
    </source>
</evidence>
<evidence type="ECO:0000256" key="7">
    <source>
        <dbReference type="ARBA" id="ARBA00022801"/>
    </source>
</evidence>
<comment type="function">
    <text evidence="11">ATP-dependent RNA helicase required for 60S ribosomal subunit synthesis. Involved in efficient pre-rRNA processing, predominantly at site A3, which is necessary for the normal formation of 25S and 5.8S rRNAs.</text>
</comment>
<evidence type="ECO:0000259" key="14">
    <source>
        <dbReference type="PROSITE" id="PS51192"/>
    </source>
</evidence>
<evidence type="ECO:0000256" key="1">
    <source>
        <dbReference type="ARBA" id="ARBA00004604"/>
    </source>
</evidence>
<name>A0A8B7PI05_HYAAZ</name>
<dbReference type="AlphaFoldDB" id="A0A8B7PI05"/>
<evidence type="ECO:0000256" key="5">
    <source>
        <dbReference type="ARBA" id="ARBA00022552"/>
    </source>
</evidence>
<organism evidence="16 17">
    <name type="scientific">Hyalella azteca</name>
    <name type="common">Amphipod</name>
    <dbReference type="NCBI Taxonomy" id="294128"/>
    <lineage>
        <taxon>Eukaryota</taxon>
        <taxon>Metazoa</taxon>
        <taxon>Ecdysozoa</taxon>
        <taxon>Arthropoda</taxon>
        <taxon>Crustacea</taxon>
        <taxon>Multicrustacea</taxon>
        <taxon>Malacostraca</taxon>
        <taxon>Eumalacostraca</taxon>
        <taxon>Peracarida</taxon>
        <taxon>Amphipoda</taxon>
        <taxon>Senticaudata</taxon>
        <taxon>Talitrida</taxon>
        <taxon>Talitroidea</taxon>
        <taxon>Hyalellidae</taxon>
        <taxon>Hyalella</taxon>
    </lineage>
</organism>
<dbReference type="GeneID" id="108681146"/>
<evidence type="ECO:0000256" key="12">
    <source>
        <dbReference type="RuleBase" id="RU000492"/>
    </source>
</evidence>
<feature type="region of interest" description="Disordered" evidence="13">
    <location>
        <begin position="659"/>
        <end position="684"/>
    </location>
</feature>
<dbReference type="KEGG" id="hazt:108681146"/>
<keyword evidence="6 12" id="KW-0547">Nucleotide-binding</keyword>
<dbReference type="GO" id="GO:0003676">
    <property type="term" value="F:nucleic acid binding"/>
    <property type="evidence" value="ECO:0007669"/>
    <property type="project" value="InterPro"/>
</dbReference>
<dbReference type="RefSeq" id="XP_018025630.1">
    <property type="nucleotide sequence ID" value="XM_018170141.2"/>
</dbReference>
<evidence type="ECO:0000256" key="6">
    <source>
        <dbReference type="ARBA" id="ARBA00022741"/>
    </source>
</evidence>
<dbReference type="Gene3D" id="3.40.50.300">
    <property type="entry name" value="P-loop containing nucleotide triphosphate hydrolases"/>
    <property type="match status" value="2"/>
</dbReference>
<dbReference type="PANTHER" id="PTHR47958">
    <property type="entry name" value="ATP-DEPENDENT RNA HELICASE DBP3"/>
    <property type="match status" value="1"/>
</dbReference>
<keyword evidence="8 12" id="KW-0347">Helicase</keyword>
<dbReference type="SUPFAM" id="SSF52540">
    <property type="entry name" value="P-loop containing nucleoside triphosphate hydrolases"/>
    <property type="match status" value="1"/>
</dbReference>
<dbReference type="InterPro" id="IPR011545">
    <property type="entry name" value="DEAD/DEAH_box_helicase_dom"/>
</dbReference>
<dbReference type="InterPro" id="IPR044742">
    <property type="entry name" value="DEAD/DEAH_RhlB"/>
</dbReference>
<evidence type="ECO:0000313" key="16">
    <source>
        <dbReference type="Proteomes" id="UP000694843"/>
    </source>
</evidence>
<evidence type="ECO:0000256" key="13">
    <source>
        <dbReference type="SAM" id="MobiDB-lite"/>
    </source>
</evidence>
<evidence type="ECO:0000256" key="9">
    <source>
        <dbReference type="ARBA" id="ARBA00022840"/>
    </source>
</evidence>
<feature type="region of interest" description="Disordered" evidence="13">
    <location>
        <begin position="592"/>
        <end position="647"/>
    </location>
</feature>
<dbReference type="CDD" id="cd18787">
    <property type="entry name" value="SF2_C_DEAD"/>
    <property type="match status" value="1"/>
</dbReference>
<evidence type="ECO:0000256" key="3">
    <source>
        <dbReference type="ARBA" id="ARBA00012552"/>
    </source>
</evidence>
<dbReference type="SMART" id="SM00490">
    <property type="entry name" value="HELICc"/>
    <property type="match status" value="1"/>
</dbReference>
<evidence type="ECO:0000313" key="17">
    <source>
        <dbReference type="RefSeq" id="XP_018025630.1"/>
    </source>
</evidence>
<dbReference type="SMART" id="SM00487">
    <property type="entry name" value="DEXDc"/>
    <property type="match status" value="1"/>
</dbReference>
<feature type="domain" description="Helicase C-terminal" evidence="15">
    <location>
        <begin position="339"/>
        <end position="508"/>
    </location>
</feature>
<evidence type="ECO:0000256" key="8">
    <source>
        <dbReference type="ARBA" id="ARBA00022806"/>
    </source>
</evidence>
<sequence>MSRGRFNSRRRGGFDQFMMNGEFLRVSDETCNKLKHIPCTAAAEETPAIAIDWEAKKREDEEHSRKLYEGLPPVKRDFYIEDPEVARLSKEEVAKIRFENRQISVSFREAEECLDAPNPVTTFRQAWQHFPDILELLEGRYEKPSPIQMQLWPVLLRGRDAIGIAQTGTGKTLAFLLPGLVNIQNQDPETKVFTGPRMIVIAPTRELALQIDDEVNKLQYSKIKSVCVYGQGDRGTQLRKLADGAMVVVATPGRLADLLRSQEVDLRRVSYVVFDEADRMLDMGFLCHLSLILNSVRKDRQFVMTSATWNSDIHHIAKFYLTDEIMVRVGERELKATYTVTQDVIVCEEDEKNAKLLEFLDTRTPDDKGLVFVNRRLSCEPLFSTIFEHFASKKRPLLWEPTTLYGTMHQEAREQSLDMFRRSESRLLICTDVAARGLDVIDVTYVINYDLPRNLEEYVHRAGRTGRAGRSGYALTFVTWSDRQLIRPFMDILNRSNAPVPSELVRMADRADRAKARRDNEGGGRDRRGGGFAGDRNRGRENSSSRGAFSGSSYRNETRGTSYQSGSSYDEYKSATLHCPIKKRNDYSSQSNAWFDNHQETPNSDAMSINKHQTSSCAEITSEKTMTSSDWIEDSSAPTSSFPVMHDNYSDLKAQGQFRSNRPKFQDSHRRVQNRGNKSPAAPGCMAALSNQMSGVKIGQENEEIWGE</sequence>
<dbReference type="PROSITE" id="PS51192">
    <property type="entry name" value="HELICASE_ATP_BIND_1"/>
    <property type="match status" value="1"/>
</dbReference>
<feature type="compositionally biased region" description="Polar residues" evidence="13">
    <location>
        <begin position="592"/>
        <end position="642"/>
    </location>
</feature>
<gene>
    <name evidence="17" type="primary">LOC108681146</name>
</gene>
<comment type="subcellular location">
    <subcellularLocation>
        <location evidence="1">Nucleus</location>
        <location evidence="1">Nucleolus</location>
    </subcellularLocation>
</comment>
<dbReference type="InterPro" id="IPR001650">
    <property type="entry name" value="Helicase_C-like"/>
</dbReference>
<keyword evidence="16" id="KW-1185">Reference proteome</keyword>
<feature type="domain" description="Helicase ATP-binding" evidence="14">
    <location>
        <begin position="152"/>
        <end position="327"/>
    </location>
</feature>
<protein>
    <recommendedName>
        <fullName evidence="3">RNA helicase</fullName>
        <ecNumber evidence="3">3.6.4.13</ecNumber>
    </recommendedName>
</protein>
<dbReference type="GO" id="GO:0005524">
    <property type="term" value="F:ATP binding"/>
    <property type="evidence" value="ECO:0007669"/>
    <property type="project" value="UniProtKB-KW"/>
</dbReference>
<dbReference type="OrthoDB" id="196131at2759"/>
<keyword evidence="7 12" id="KW-0378">Hydrolase</keyword>
<evidence type="ECO:0000256" key="2">
    <source>
        <dbReference type="ARBA" id="ARBA00009334"/>
    </source>
</evidence>
<evidence type="ECO:0000256" key="10">
    <source>
        <dbReference type="ARBA" id="ARBA00023242"/>
    </source>
</evidence>
<reference evidence="17" key="1">
    <citation type="submission" date="2025-08" db="UniProtKB">
        <authorList>
            <consortium name="RefSeq"/>
        </authorList>
    </citation>
    <scope>IDENTIFICATION</scope>
    <source>
        <tissue evidence="17">Whole organism</tissue>
    </source>
</reference>
<keyword evidence="4" id="KW-0690">Ribosome biogenesis</keyword>
<keyword evidence="5" id="KW-0698">rRNA processing</keyword>
<feature type="compositionally biased region" description="Polar residues" evidence="13">
    <location>
        <begin position="559"/>
        <end position="568"/>
    </location>
</feature>
<dbReference type="EC" id="3.6.4.13" evidence="3"/>
<proteinExistence type="inferred from homology"/>
<feature type="compositionally biased region" description="Basic and acidic residues" evidence="13">
    <location>
        <begin position="506"/>
        <end position="543"/>
    </location>
</feature>